<keyword evidence="1" id="KW-1003">Cell membrane</keyword>
<evidence type="ECO:0000256" key="2">
    <source>
        <dbReference type="ARBA" id="ARBA00022485"/>
    </source>
</evidence>
<dbReference type="PANTHER" id="PTHR10849:SF24">
    <property type="entry name" value="NADH-QUINONE OXIDOREDUCTASE SUBUNIT I 2"/>
    <property type="match status" value="1"/>
</dbReference>
<keyword evidence="8" id="KW-0411">Iron-sulfur</keyword>
<keyword evidence="6" id="KW-1278">Translocase</keyword>
<keyword evidence="10" id="KW-0830">Ubiquinone</keyword>
<protein>
    <submittedName>
        <fullName evidence="13">4Fe-4S binding protein</fullName>
    </submittedName>
</protein>
<dbReference type="Pfam" id="PF12838">
    <property type="entry name" value="Fer4_7"/>
    <property type="match status" value="1"/>
</dbReference>
<keyword evidence="3" id="KW-0874">Quinone</keyword>
<dbReference type="InterPro" id="IPR017900">
    <property type="entry name" value="4Fe4S_Fe_S_CS"/>
</dbReference>
<gene>
    <name evidence="13" type="ORF">OTK00_001625</name>
</gene>
<evidence type="ECO:0000256" key="11">
    <source>
        <dbReference type="ARBA" id="ARBA00023136"/>
    </source>
</evidence>
<keyword evidence="4" id="KW-0479">Metal-binding</keyword>
<dbReference type="PANTHER" id="PTHR10849">
    <property type="entry name" value="NADH DEHYDROGENASE UBIQUINONE IRON-SULFUR PROTEIN 8, MITOCHONDRIAL"/>
    <property type="match status" value="1"/>
</dbReference>
<feature type="domain" description="4Fe-4S ferredoxin-type" evidence="12">
    <location>
        <begin position="49"/>
        <end position="78"/>
    </location>
</feature>
<evidence type="ECO:0000313" key="13">
    <source>
        <dbReference type="EMBL" id="WAM33151.1"/>
    </source>
</evidence>
<keyword evidence="9" id="KW-0520">NAD</keyword>
<dbReference type="Gene3D" id="3.30.70.3270">
    <property type="match status" value="1"/>
</dbReference>
<dbReference type="EMBL" id="CP113865">
    <property type="protein sequence ID" value="WAM33151.1"/>
    <property type="molecule type" value="Genomic_DNA"/>
</dbReference>
<evidence type="ECO:0000256" key="9">
    <source>
        <dbReference type="ARBA" id="ARBA00023027"/>
    </source>
</evidence>
<dbReference type="SUPFAM" id="SSF54862">
    <property type="entry name" value="4Fe-4S ferredoxins"/>
    <property type="match status" value="1"/>
</dbReference>
<evidence type="ECO:0000313" key="14">
    <source>
        <dbReference type="Proteomes" id="UP001164909"/>
    </source>
</evidence>
<name>A0ABY7BQ67_9FIRM</name>
<evidence type="ECO:0000256" key="5">
    <source>
        <dbReference type="ARBA" id="ARBA00022737"/>
    </source>
</evidence>
<keyword evidence="14" id="KW-1185">Reference proteome</keyword>
<evidence type="ECO:0000256" key="10">
    <source>
        <dbReference type="ARBA" id="ARBA00023075"/>
    </source>
</evidence>
<keyword evidence="5" id="KW-0677">Repeat</keyword>
<sequence>MYRKVKSQERGMNAKMFGMVKNVLNNLFSKPATRLYPKEKRPFFKGTRGSLEIEIEKCIFCGICQRKCPANAITVDRSSKTWQLNQYKCVLCNVCVESCPKKCLISKEQFNNPTTYKELYIQKQEAQEAAQEKEIKVAGVSSS</sequence>
<evidence type="ECO:0000256" key="3">
    <source>
        <dbReference type="ARBA" id="ARBA00022719"/>
    </source>
</evidence>
<keyword evidence="2" id="KW-0004">4Fe-4S</keyword>
<dbReference type="PROSITE" id="PS00198">
    <property type="entry name" value="4FE4S_FER_1"/>
    <property type="match status" value="2"/>
</dbReference>
<evidence type="ECO:0000259" key="12">
    <source>
        <dbReference type="PROSITE" id="PS51379"/>
    </source>
</evidence>
<feature type="domain" description="4Fe-4S ferredoxin-type" evidence="12">
    <location>
        <begin position="80"/>
        <end position="109"/>
    </location>
</feature>
<dbReference type="Proteomes" id="UP001164909">
    <property type="component" value="Chromosome"/>
</dbReference>
<dbReference type="InterPro" id="IPR017896">
    <property type="entry name" value="4Fe4S_Fe-S-bd"/>
</dbReference>
<evidence type="ECO:0000256" key="7">
    <source>
        <dbReference type="ARBA" id="ARBA00023004"/>
    </source>
</evidence>
<keyword evidence="7" id="KW-0408">Iron</keyword>
<evidence type="ECO:0000256" key="1">
    <source>
        <dbReference type="ARBA" id="ARBA00022475"/>
    </source>
</evidence>
<evidence type="ECO:0000256" key="4">
    <source>
        <dbReference type="ARBA" id="ARBA00022723"/>
    </source>
</evidence>
<reference evidence="13" key="1">
    <citation type="submission" date="2022-12" db="EMBL/GenBank/DDBJ databases">
        <authorList>
            <person name="Bing R.G."/>
            <person name="Willard D.J."/>
            <person name="Manesh M.J.H."/>
            <person name="Laemthong T."/>
            <person name="Crosby J.R."/>
            <person name="Kelly R.M."/>
        </authorList>
    </citation>
    <scope>NUCLEOTIDE SEQUENCE</scope>
    <source>
        <strain evidence="13">DSM 8990</strain>
    </source>
</reference>
<dbReference type="InterPro" id="IPR010226">
    <property type="entry name" value="NADH_quinone_OxRdtase_chainI"/>
</dbReference>
<keyword evidence="11" id="KW-0472">Membrane</keyword>
<accession>A0ABY7BQ67</accession>
<organism evidence="13 14">
    <name type="scientific">Caldicellulosiruptor morganii</name>
    <dbReference type="NCBI Taxonomy" id="1387555"/>
    <lineage>
        <taxon>Bacteria</taxon>
        <taxon>Bacillati</taxon>
        <taxon>Bacillota</taxon>
        <taxon>Bacillota incertae sedis</taxon>
        <taxon>Caldicellulosiruptorales</taxon>
        <taxon>Caldicellulosiruptoraceae</taxon>
        <taxon>Caldicellulosiruptor</taxon>
    </lineage>
</organism>
<proteinExistence type="predicted"/>
<evidence type="ECO:0000256" key="6">
    <source>
        <dbReference type="ARBA" id="ARBA00022967"/>
    </source>
</evidence>
<dbReference type="PROSITE" id="PS51379">
    <property type="entry name" value="4FE4S_FER_2"/>
    <property type="match status" value="2"/>
</dbReference>
<evidence type="ECO:0000256" key="8">
    <source>
        <dbReference type="ARBA" id="ARBA00023014"/>
    </source>
</evidence>